<name>A0ABV6K0N5_9LACO</name>
<protein>
    <recommendedName>
        <fullName evidence="3">Prophage protein</fullName>
    </recommendedName>
</protein>
<sequence length="184" mass="20997">MKTNINLSRFMQNDIISDEFVYGYDVVDEDFKITFGTAVYTSNWDSKSASDTGKFWEDGGDFKAHQLPSYLEVDDTSECRFSFAFRKFESLDDLSVDFACGFSQPKDEKFEEYVSDLAYDIIDGLSEKERGEVLAMRGNAFLEHYSLGLWVRNKYGLHSSNFGSADDISTEVVNLMFELLEEGS</sequence>
<organism evidence="1 2">
    <name type="scientific">Lactiplantibacillus plajomi</name>
    <dbReference type="NCBI Taxonomy" id="1457217"/>
    <lineage>
        <taxon>Bacteria</taxon>
        <taxon>Bacillati</taxon>
        <taxon>Bacillota</taxon>
        <taxon>Bacilli</taxon>
        <taxon>Lactobacillales</taxon>
        <taxon>Lactobacillaceae</taxon>
        <taxon>Lactiplantibacillus</taxon>
    </lineage>
</organism>
<dbReference type="Proteomes" id="UP001589855">
    <property type="component" value="Unassembled WGS sequence"/>
</dbReference>
<keyword evidence="2" id="KW-1185">Reference proteome</keyword>
<dbReference type="RefSeq" id="WP_225425555.1">
    <property type="nucleotide sequence ID" value="NZ_BAABRM010000001.1"/>
</dbReference>
<evidence type="ECO:0000313" key="1">
    <source>
        <dbReference type="EMBL" id="MFC0422667.1"/>
    </source>
</evidence>
<gene>
    <name evidence="1" type="ORF">ACFFGS_00525</name>
</gene>
<proteinExistence type="predicted"/>
<reference evidence="1 2" key="1">
    <citation type="submission" date="2024-09" db="EMBL/GenBank/DDBJ databases">
        <authorList>
            <person name="Sun Q."/>
            <person name="Mori K."/>
        </authorList>
    </citation>
    <scope>NUCLEOTIDE SEQUENCE [LARGE SCALE GENOMIC DNA]</scope>
    <source>
        <strain evidence="1 2">TBRC 4575</strain>
    </source>
</reference>
<dbReference type="EMBL" id="JBHLUK010000002">
    <property type="protein sequence ID" value="MFC0422667.1"/>
    <property type="molecule type" value="Genomic_DNA"/>
</dbReference>
<evidence type="ECO:0008006" key="3">
    <source>
        <dbReference type="Google" id="ProtNLM"/>
    </source>
</evidence>
<evidence type="ECO:0000313" key="2">
    <source>
        <dbReference type="Proteomes" id="UP001589855"/>
    </source>
</evidence>
<comment type="caution">
    <text evidence="1">The sequence shown here is derived from an EMBL/GenBank/DDBJ whole genome shotgun (WGS) entry which is preliminary data.</text>
</comment>
<accession>A0ABV6K0N5</accession>